<organism evidence="1 2">
    <name type="scientific">Phytophthora sojae (strain P6497)</name>
    <name type="common">Soybean stem and root rot agent</name>
    <name type="synonym">Phytophthora megasperma f. sp. glycines</name>
    <dbReference type="NCBI Taxonomy" id="1094619"/>
    <lineage>
        <taxon>Eukaryota</taxon>
        <taxon>Sar</taxon>
        <taxon>Stramenopiles</taxon>
        <taxon>Oomycota</taxon>
        <taxon>Peronosporomycetes</taxon>
        <taxon>Peronosporales</taxon>
        <taxon>Peronosporaceae</taxon>
        <taxon>Phytophthora</taxon>
    </lineage>
</organism>
<sequence length="480" mass="56013">MAVVKNDPQKDVIPFWNLKKKAKHRVWQAFWRAMLLTEKLESSTEEPDHDVKQVDDEKVRNVRRLAALEEAVVASGIDCIKSHWTGREHMYTAQLRQLACDALEGVDVFWNNPQGARDGQLDSVSCFGKMYVVPYPFHCVVVYDDANDEAIVRDECDEATPLTSHTNLAKLLSINFTPEVMAKRELRQKLRVLSHSKTPFTLPFTRQEKLFVGRKFRGLKWGIVPTFTFPGYYKFKCKYTKGVIRVRSSSDPRGISSLLSKLFMVKKAKMWGSVLAKSKIVQVRDHIAKMTRRAIMKADHIGLKPSMEESETLTRIFAQTRHIWENGSSLSTGACSSPHQQNATLSDDFWLHVYNNPHLSYKRLKRYLRLKESNPLLQKLPETHTLALDSLYARQKWAFRDPRTTCWFVFWDDVYACNSDMKLDPMDFDALDPTSICYREPMERQELEEWLRQRKLLHKWRKFNPALLDLLYEKKRDCSK</sequence>
<dbReference type="GeneID" id="20639282"/>
<protein>
    <submittedName>
        <fullName evidence="1">Uncharacterized protein</fullName>
    </submittedName>
</protein>
<evidence type="ECO:0000313" key="1">
    <source>
        <dbReference type="EMBL" id="EGZ18251.1"/>
    </source>
</evidence>
<gene>
    <name evidence="1" type="ORF">PHYSODRAFT_261471</name>
</gene>
<reference evidence="1 2" key="1">
    <citation type="journal article" date="2006" name="Science">
        <title>Phytophthora genome sequences uncover evolutionary origins and mechanisms of pathogenesis.</title>
        <authorList>
            <person name="Tyler B.M."/>
            <person name="Tripathy S."/>
            <person name="Zhang X."/>
            <person name="Dehal P."/>
            <person name="Jiang R.H."/>
            <person name="Aerts A."/>
            <person name="Arredondo F.D."/>
            <person name="Baxter L."/>
            <person name="Bensasson D."/>
            <person name="Beynon J.L."/>
            <person name="Chapman J."/>
            <person name="Damasceno C.M."/>
            <person name="Dorrance A.E."/>
            <person name="Dou D."/>
            <person name="Dickerman A.W."/>
            <person name="Dubchak I.L."/>
            <person name="Garbelotto M."/>
            <person name="Gijzen M."/>
            <person name="Gordon S.G."/>
            <person name="Govers F."/>
            <person name="Grunwald N.J."/>
            <person name="Huang W."/>
            <person name="Ivors K.L."/>
            <person name="Jones R.W."/>
            <person name="Kamoun S."/>
            <person name="Krampis K."/>
            <person name="Lamour K.H."/>
            <person name="Lee M.K."/>
            <person name="McDonald W.H."/>
            <person name="Medina M."/>
            <person name="Meijer H.J."/>
            <person name="Nordberg E.K."/>
            <person name="Maclean D.J."/>
            <person name="Ospina-Giraldo M.D."/>
            <person name="Morris P.F."/>
            <person name="Phuntumart V."/>
            <person name="Putnam N.H."/>
            <person name="Rash S."/>
            <person name="Rose J.K."/>
            <person name="Sakihama Y."/>
            <person name="Salamov A.A."/>
            <person name="Savidor A."/>
            <person name="Scheuring C.F."/>
            <person name="Smith B.M."/>
            <person name="Sobral B.W."/>
            <person name="Terry A."/>
            <person name="Torto-Alalibo T.A."/>
            <person name="Win J."/>
            <person name="Xu Z."/>
            <person name="Zhang H."/>
            <person name="Grigoriev I.V."/>
            <person name="Rokhsar D.S."/>
            <person name="Boore J.L."/>
        </authorList>
    </citation>
    <scope>NUCLEOTIDE SEQUENCE [LARGE SCALE GENOMIC DNA]</scope>
    <source>
        <strain evidence="1 2">P6497</strain>
    </source>
</reference>
<proteinExistence type="predicted"/>
<accession>G4ZJN1</accession>
<dbReference type="OMA" id="HIWENGS"/>
<dbReference type="Proteomes" id="UP000002640">
    <property type="component" value="Unassembled WGS sequence"/>
</dbReference>
<dbReference type="AlphaFoldDB" id="G4ZJN1"/>
<dbReference type="STRING" id="1094619.G4ZJN1"/>
<dbReference type="EMBL" id="JH159154">
    <property type="protein sequence ID" value="EGZ18251.1"/>
    <property type="molecule type" value="Genomic_DNA"/>
</dbReference>
<evidence type="ECO:0000313" key="2">
    <source>
        <dbReference type="Proteomes" id="UP000002640"/>
    </source>
</evidence>
<dbReference type="KEGG" id="psoj:PHYSODRAFT_261471"/>
<keyword evidence="2" id="KW-1185">Reference proteome</keyword>
<dbReference type="InParanoid" id="G4ZJN1"/>
<dbReference type="RefSeq" id="XP_009527309.1">
    <property type="nucleotide sequence ID" value="XM_009529014.1"/>
</dbReference>
<name>G4ZJN1_PHYSP</name>